<dbReference type="InterPro" id="IPR036291">
    <property type="entry name" value="NAD(P)-bd_dom_sf"/>
</dbReference>
<dbReference type="InterPro" id="IPR050425">
    <property type="entry name" value="NAD(P)_dehydrat-like"/>
</dbReference>
<name>A0A9P6B6T4_9AGAM</name>
<accession>A0A9P6B6T4</accession>
<proteinExistence type="inferred from homology"/>
<dbReference type="PANTHER" id="PTHR10366">
    <property type="entry name" value="NAD DEPENDENT EPIMERASE/DEHYDRATASE"/>
    <property type="match status" value="1"/>
</dbReference>
<dbReference type="InterPro" id="IPR001509">
    <property type="entry name" value="Epimerase_deHydtase"/>
</dbReference>
<dbReference type="SUPFAM" id="SSF51735">
    <property type="entry name" value="NAD(P)-binding Rossmann-fold domains"/>
    <property type="match status" value="1"/>
</dbReference>
<sequence>MVAITSGTVLITGGSGFIGAWIVKSAVDRGYSVVAAVRTEAQGKFLVNRFPEYHGKVAYVIVPDIEKDGAYDDVVKNMDAIIHAASPVIFKGNDPEGKENPLNASARLVITSLPHFHPKAVLRPASRGALGILESAHKHGKNVKRVVLTSSGAAIGDAIVRDGKPVRDETVWNTRATAEVETRGKDAHPPLVYAASKTYAEQRSWAWVKEHKPSWDLVTILPPYVLGPYIHQPRKPAFGSTPGLLLDFVLKHPDTSGGQFGNFVEVRDTANIHILALEHPDVAVFFLSNAGEFSWQDIYDIFNSAGFPNVNAPGKITRGGGRNKVPTITSNEKAAKLWPNFRYHTFESSIRELGEQLVKEGYLRETRLGIEVQFLPGSYLLSHR</sequence>
<dbReference type="Proteomes" id="UP000886523">
    <property type="component" value="Unassembled WGS sequence"/>
</dbReference>
<dbReference type="GO" id="GO:0016616">
    <property type="term" value="F:oxidoreductase activity, acting on the CH-OH group of donors, NAD or NADP as acceptor"/>
    <property type="evidence" value="ECO:0007669"/>
    <property type="project" value="TreeGrafter"/>
</dbReference>
<evidence type="ECO:0000313" key="4">
    <source>
        <dbReference type="EMBL" id="KAF9517336.1"/>
    </source>
</evidence>
<evidence type="ECO:0000259" key="3">
    <source>
        <dbReference type="Pfam" id="PF01370"/>
    </source>
</evidence>
<dbReference type="Gene3D" id="3.40.50.720">
    <property type="entry name" value="NAD(P)-binding Rossmann-like Domain"/>
    <property type="match status" value="1"/>
</dbReference>
<feature type="domain" description="NAD-dependent epimerase/dehydratase" evidence="3">
    <location>
        <begin position="118"/>
        <end position="281"/>
    </location>
</feature>
<comment type="similarity">
    <text evidence="2">Belongs to the NAD(P)-dependent epimerase/dehydratase family. Dihydroflavonol-4-reductase subfamily.</text>
</comment>
<evidence type="ECO:0000256" key="1">
    <source>
        <dbReference type="ARBA" id="ARBA00023002"/>
    </source>
</evidence>
<feature type="domain" description="NAD-dependent epimerase/dehydratase" evidence="3">
    <location>
        <begin position="9"/>
        <end position="93"/>
    </location>
</feature>
<keyword evidence="5" id="KW-1185">Reference proteome</keyword>
<reference evidence="4" key="1">
    <citation type="journal article" date="2020" name="Nat. Commun.">
        <title>Large-scale genome sequencing of mycorrhizal fungi provides insights into the early evolution of symbiotic traits.</title>
        <authorList>
            <person name="Miyauchi S."/>
            <person name="Kiss E."/>
            <person name="Kuo A."/>
            <person name="Drula E."/>
            <person name="Kohler A."/>
            <person name="Sanchez-Garcia M."/>
            <person name="Morin E."/>
            <person name="Andreopoulos B."/>
            <person name="Barry K.W."/>
            <person name="Bonito G."/>
            <person name="Buee M."/>
            <person name="Carver A."/>
            <person name="Chen C."/>
            <person name="Cichocki N."/>
            <person name="Clum A."/>
            <person name="Culley D."/>
            <person name="Crous P.W."/>
            <person name="Fauchery L."/>
            <person name="Girlanda M."/>
            <person name="Hayes R.D."/>
            <person name="Keri Z."/>
            <person name="LaButti K."/>
            <person name="Lipzen A."/>
            <person name="Lombard V."/>
            <person name="Magnuson J."/>
            <person name="Maillard F."/>
            <person name="Murat C."/>
            <person name="Nolan M."/>
            <person name="Ohm R.A."/>
            <person name="Pangilinan J."/>
            <person name="Pereira M.F."/>
            <person name="Perotto S."/>
            <person name="Peter M."/>
            <person name="Pfister S."/>
            <person name="Riley R."/>
            <person name="Sitrit Y."/>
            <person name="Stielow J.B."/>
            <person name="Szollosi G."/>
            <person name="Zifcakova L."/>
            <person name="Stursova M."/>
            <person name="Spatafora J.W."/>
            <person name="Tedersoo L."/>
            <person name="Vaario L.M."/>
            <person name="Yamada A."/>
            <person name="Yan M."/>
            <person name="Wang P."/>
            <person name="Xu J."/>
            <person name="Bruns T."/>
            <person name="Baldrian P."/>
            <person name="Vilgalys R."/>
            <person name="Dunand C."/>
            <person name="Henrissat B."/>
            <person name="Grigoriev I.V."/>
            <person name="Hibbett D."/>
            <person name="Nagy L.G."/>
            <person name="Martin F.M."/>
        </authorList>
    </citation>
    <scope>NUCLEOTIDE SEQUENCE</scope>
    <source>
        <strain evidence="4">UP504</strain>
    </source>
</reference>
<protein>
    <recommendedName>
        <fullName evidence="3">NAD-dependent epimerase/dehydratase domain-containing protein</fullName>
    </recommendedName>
</protein>
<organism evidence="4 5">
    <name type="scientific">Hydnum rufescens UP504</name>
    <dbReference type="NCBI Taxonomy" id="1448309"/>
    <lineage>
        <taxon>Eukaryota</taxon>
        <taxon>Fungi</taxon>
        <taxon>Dikarya</taxon>
        <taxon>Basidiomycota</taxon>
        <taxon>Agaricomycotina</taxon>
        <taxon>Agaricomycetes</taxon>
        <taxon>Cantharellales</taxon>
        <taxon>Hydnaceae</taxon>
        <taxon>Hydnum</taxon>
    </lineage>
</organism>
<dbReference type="EMBL" id="MU128932">
    <property type="protein sequence ID" value="KAF9517336.1"/>
    <property type="molecule type" value="Genomic_DNA"/>
</dbReference>
<dbReference type="OrthoDB" id="2735536at2759"/>
<keyword evidence="1" id="KW-0560">Oxidoreductase</keyword>
<dbReference type="AlphaFoldDB" id="A0A9P6B6T4"/>
<evidence type="ECO:0000256" key="2">
    <source>
        <dbReference type="ARBA" id="ARBA00023445"/>
    </source>
</evidence>
<comment type="caution">
    <text evidence="4">The sequence shown here is derived from an EMBL/GenBank/DDBJ whole genome shotgun (WGS) entry which is preliminary data.</text>
</comment>
<gene>
    <name evidence="4" type="ORF">BS47DRAFT_1483305</name>
</gene>
<dbReference type="PANTHER" id="PTHR10366:SF564">
    <property type="entry name" value="STEROL-4-ALPHA-CARBOXYLATE 3-DEHYDROGENASE, DECARBOXYLATING"/>
    <property type="match status" value="1"/>
</dbReference>
<dbReference type="Pfam" id="PF01370">
    <property type="entry name" value="Epimerase"/>
    <property type="match status" value="2"/>
</dbReference>
<evidence type="ECO:0000313" key="5">
    <source>
        <dbReference type="Proteomes" id="UP000886523"/>
    </source>
</evidence>